<feature type="domain" description="Baseplate J-like C-terminal" evidence="3">
    <location>
        <begin position="274"/>
        <end position="372"/>
    </location>
</feature>
<dbReference type="Proteomes" id="UP000255517">
    <property type="component" value="Unassembled WGS sequence"/>
</dbReference>
<proteinExistence type="inferred from homology"/>
<evidence type="ECO:0000256" key="1">
    <source>
        <dbReference type="ARBA" id="ARBA00038087"/>
    </source>
</evidence>
<evidence type="ECO:0000313" key="4">
    <source>
        <dbReference type="EMBL" id="SUB57697.1"/>
    </source>
</evidence>
<dbReference type="PANTHER" id="PTHR37829">
    <property type="entry name" value="PHAGE-LIKE ELEMENT PBSX PROTEIN XKDT"/>
    <property type="match status" value="1"/>
</dbReference>
<protein>
    <submittedName>
        <fullName evidence="4">Uncharacterized homolog of phage Mu protein gp47</fullName>
    </submittedName>
</protein>
<dbReference type="PANTHER" id="PTHR37829:SF3">
    <property type="entry name" value="PROTEIN JAYE-RELATED"/>
    <property type="match status" value="1"/>
</dbReference>
<dbReference type="STRING" id="1122949.GCA_000378725_01451"/>
<dbReference type="OrthoDB" id="2554267at2"/>
<evidence type="ECO:0000313" key="5">
    <source>
        <dbReference type="Proteomes" id="UP000255517"/>
    </source>
</evidence>
<evidence type="ECO:0000259" key="3">
    <source>
        <dbReference type="Pfam" id="PF26079"/>
    </source>
</evidence>
<gene>
    <name evidence="4" type="ORF">NCTC13149_01554</name>
</gene>
<dbReference type="InterPro" id="IPR052399">
    <property type="entry name" value="Phage_Baseplate_Assmbl_Protein"/>
</dbReference>
<dbReference type="RefSeq" id="WP_019035098.1">
    <property type="nucleotide sequence ID" value="NZ_UGSZ01000001.1"/>
</dbReference>
<reference evidence="4 5" key="1">
    <citation type="submission" date="2018-06" db="EMBL/GenBank/DDBJ databases">
        <authorList>
            <consortium name="Pathogen Informatics"/>
            <person name="Doyle S."/>
        </authorList>
    </citation>
    <scope>NUCLEOTIDE SEQUENCE [LARGE SCALE GENOMIC DNA]</scope>
    <source>
        <strain evidence="4 5">NCTC13149</strain>
    </source>
</reference>
<dbReference type="EMBL" id="UGSZ01000001">
    <property type="protein sequence ID" value="SUB57697.1"/>
    <property type="molecule type" value="Genomic_DNA"/>
</dbReference>
<comment type="similarity">
    <text evidence="1">Belongs to the Mu gp47/PBSX XkdT family.</text>
</comment>
<dbReference type="AlphaFoldDB" id="A0A379C7X0"/>
<name>A0A379C7X0_9FIRM</name>
<dbReference type="Pfam" id="PF26078">
    <property type="entry name" value="Baseplate_J_M"/>
    <property type="match status" value="1"/>
</dbReference>
<dbReference type="InterPro" id="IPR058531">
    <property type="entry name" value="Baseplate_J_M"/>
</dbReference>
<organism evidence="4 5">
    <name type="scientific">Peptoniphilus lacrimalis</name>
    <dbReference type="NCBI Taxonomy" id="33031"/>
    <lineage>
        <taxon>Bacteria</taxon>
        <taxon>Bacillati</taxon>
        <taxon>Bacillota</taxon>
        <taxon>Tissierellia</taxon>
        <taxon>Tissierellales</taxon>
        <taxon>Peptoniphilaceae</taxon>
        <taxon>Peptoniphilus</taxon>
    </lineage>
</organism>
<accession>A0A379C7X0</accession>
<dbReference type="Pfam" id="PF26079">
    <property type="entry name" value="Baseplate_J_C"/>
    <property type="match status" value="1"/>
</dbReference>
<sequence length="378" mass="43296">MARGIYEPIFDENTFENVLERNLDRISDEFDKREGSVIYDAIAPIAIEISLLYSYLDFLFKNAFGDTANRYWLIERAKERGIEPYNATKAVIIGRFDAKLNIGDRFFIDDIYYTVSKLQKEEKGMFFYELICNEKGRVGNLKGGKLTPTRTIRNLNLAEIYKLAILGEDEEGTEDFRQRYFETIKSIAYGGNIDDYRKKVKAIDGVGLVKVIPVWNGGGTVKLIITDSEFKEPTSELISKVQEIIDPIPFHQKGVGVAPIGHYVTVVGAKLKKINITCEILKSRNSNLEEIKREVKSNIEEYFKGQREKWGTYEKVDSNIYIENDIRLAKITSIVLNVADVIDYETIKFTDTDKKIFELSEDELPVLGDVIVTEVRNE</sequence>
<feature type="domain" description="Baseplate J-like central" evidence="2">
    <location>
        <begin position="188"/>
        <end position="268"/>
    </location>
</feature>
<evidence type="ECO:0000259" key="2">
    <source>
        <dbReference type="Pfam" id="PF26078"/>
    </source>
</evidence>
<dbReference type="InterPro" id="IPR058530">
    <property type="entry name" value="Baseplate_J-like_C"/>
</dbReference>